<evidence type="ECO:0000313" key="2">
    <source>
        <dbReference type="EMBL" id="SHL06238.1"/>
    </source>
</evidence>
<name>A0A1M6XK12_9BACT</name>
<evidence type="ECO:0000256" key="1">
    <source>
        <dbReference type="SAM" id="SignalP"/>
    </source>
</evidence>
<reference evidence="3" key="1">
    <citation type="submission" date="2016-11" db="EMBL/GenBank/DDBJ databases">
        <authorList>
            <person name="Varghese N."/>
            <person name="Submissions S."/>
        </authorList>
    </citation>
    <scope>NUCLEOTIDE SEQUENCE [LARGE SCALE GENOMIC DNA]</scope>
    <source>
        <strain evidence="3">UWOS</strain>
    </source>
</reference>
<proteinExistence type="predicted"/>
<protein>
    <submittedName>
        <fullName evidence="2">Uncharacterized protein</fullName>
    </submittedName>
</protein>
<dbReference type="Proteomes" id="UP000184275">
    <property type="component" value="Unassembled WGS sequence"/>
</dbReference>
<dbReference type="AlphaFoldDB" id="A0A1M6XK12"/>
<organism evidence="2 3">
    <name type="scientific">Fibrobacter intestinalis</name>
    <dbReference type="NCBI Taxonomy" id="28122"/>
    <lineage>
        <taxon>Bacteria</taxon>
        <taxon>Pseudomonadati</taxon>
        <taxon>Fibrobacterota</taxon>
        <taxon>Fibrobacteria</taxon>
        <taxon>Fibrobacterales</taxon>
        <taxon>Fibrobacteraceae</taxon>
        <taxon>Fibrobacter</taxon>
    </lineage>
</organism>
<feature type="chain" id="PRO_5012884184" evidence="1">
    <location>
        <begin position="18"/>
        <end position="337"/>
    </location>
</feature>
<dbReference type="EMBL" id="FRAW01000032">
    <property type="protein sequence ID" value="SHL06238.1"/>
    <property type="molecule type" value="Genomic_DNA"/>
</dbReference>
<feature type="signal peptide" evidence="1">
    <location>
        <begin position="1"/>
        <end position="17"/>
    </location>
</feature>
<evidence type="ECO:0000313" key="3">
    <source>
        <dbReference type="Proteomes" id="UP000184275"/>
    </source>
</evidence>
<accession>A0A1M6XK12</accession>
<sequence length="337" mass="39789">MKKWICLFLSLCAFLFADQTLPVYQKENPQSRILGYLNASDQVEELPIPPIKKKEVKYVKQRHSKKKKKVVRYVEVPRQEPPEYIPVKTRFAKKGYVRRADLARFKERSVDLSGIYSSKTGTVVLSKSPNSPGRFNIRIQNGDGPVRAEIAIGNLQAKEQFGHTRFEYVEDGCRIDIDLFERKVRVAERGCEEYDVANFKLEGIYDVYKEYRHRVEVFRDPEVRQKFKKFLWCPEGPASCEKIRDEDGCDVEIVWSKDSQGMIERHCGDQVHKYRPMERMIPHKRDFFQGEKPVMIKAKRADMANEWMVWSYYPKAERFKMVRQGAREDVAYMEIYE</sequence>
<keyword evidence="1" id="KW-0732">Signal</keyword>
<dbReference type="RefSeq" id="WP_073305767.1">
    <property type="nucleotide sequence ID" value="NZ_FRAW01000032.1"/>
</dbReference>
<keyword evidence="3" id="KW-1185">Reference proteome</keyword>
<gene>
    <name evidence="2" type="ORF">SAMN05720469_1323</name>
</gene>